<name>A0A6A4AQM9_9STRA</name>
<dbReference type="AlphaFoldDB" id="A0A6A4AQM9"/>
<evidence type="ECO:0000256" key="1">
    <source>
        <dbReference type="SAM" id="SignalP"/>
    </source>
</evidence>
<feature type="chain" id="PRO_5036381046" description="Secreted protein" evidence="1">
    <location>
        <begin position="20"/>
        <end position="65"/>
    </location>
</feature>
<keyword evidence="1" id="KW-0732">Signal</keyword>
<evidence type="ECO:0000313" key="3">
    <source>
        <dbReference type="EMBL" id="KAE9260034.1"/>
    </source>
</evidence>
<organism evidence="3 5">
    <name type="scientific">Phytophthora rubi</name>
    <dbReference type="NCBI Taxonomy" id="129364"/>
    <lineage>
        <taxon>Eukaryota</taxon>
        <taxon>Sar</taxon>
        <taxon>Stramenopiles</taxon>
        <taxon>Oomycota</taxon>
        <taxon>Peronosporomycetes</taxon>
        <taxon>Peronosporales</taxon>
        <taxon>Peronosporaceae</taxon>
        <taxon>Phytophthora</taxon>
    </lineage>
</organism>
<dbReference type="Proteomes" id="UP000429607">
    <property type="component" value="Unassembled WGS sequence"/>
</dbReference>
<keyword evidence="5" id="KW-1185">Reference proteome</keyword>
<accession>A0A6A4AQM9</accession>
<gene>
    <name evidence="2" type="ORF">PR001_g11027</name>
    <name evidence="3" type="ORF">PR003_g34538</name>
</gene>
<comment type="caution">
    <text evidence="3">The sequence shown here is derived from an EMBL/GenBank/DDBJ whole genome shotgun (WGS) entry which is preliminary data.</text>
</comment>
<sequence>MWRAGRSPFGVRLFTVVLAFRNLRCSASPLGSKLSDLLSLIKVTRGVSNLVIICQQAPDHMSADP</sequence>
<evidence type="ECO:0000313" key="2">
    <source>
        <dbReference type="EMBL" id="KAE9031343.1"/>
    </source>
</evidence>
<protein>
    <recommendedName>
        <fullName evidence="6">Secreted protein</fullName>
    </recommendedName>
</protein>
<proteinExistence type="predicted"/>
<dbReference type="EMBL" id="QXFT01011661">
    <property type="protein sequence ID" value="KAE9260034.1"/>
    <property type="molecule type" value="Genomic_DNA"/>
</dbReference>
<feature type="signal peptide" evidence="1">
    <location>
        <begin position="1"/>
        <end position="19"/>
    </location>
</feature>
<dbReference type="EMBL" id="QXFV01000667">
    <property type="protein sequence ID" value="KAE9031343.1"/>
    <property type="molecule type" value="Genomic_DNA"/>
</dbReference>
<reference evidence="3 5" key="1">
    <citation type="submission" date="2018-08" db="EMBL/GenBank/DDBJ databases">
        <title>Genomic investigation of the strawberry pathogen Phytophthora fragariae indicates pathogenicity is determined by transcriptional variation in three key races.</title>
        <authorList>
            <person name="Adams T.M."/>
            <person name="Armitage A.D."/>
            <person name="Sobczyk M.K."/>
            <person name="Bates H.J."/>
            <person name="Dunwell J.M."/>
            <person name="Nellist C.F."/>
            <person name="Harrison R.J."/>
        </authorList>
    </citation>
    <scope>NUCLEOTIDE SEQUENCE [LARGE SCALE GENOMIC DNA]</scope>
    <source>
        <strain evidence="2 4">SCRP249</strain>
        <strain evidence="3 5">SCRP333</strain>
    </source>
</reference>
<dbReference type="Proteomes" id="UP000434957">
    <property type="component" value="Unassembled WGS sequence"/>
</dbReference>
<evidence type="ECO:0000313" key="5">
    <source>
        <dbReference type="Proteomes" id="UP000434957"/>
    </source>
</evidence>
<evidence type="ECO:0008006" key="6">
    <source>
        <dbReference type="Google" id="ProtNLM"/>
    </source>
</evidence>
<evidence type="ECO:0000313" key="4">
    <source>
        <dbReference type="Proteomes" id="UP000429607"/>
    </source>
</evidence>